<evidence type="ECO:0000313" key="4">
    <source>
        <dbReference type="Proteomes" id="UP000018144"/>
    </source>
</evidence>
<evidence type="ECO:0000259" key="2">
    <source>
        <dbReference type="PROSITE" id="PS50181"/>
    </source>
</evidence>
<dbReference type="SMART" id="SM00256">
    <property type="entry name" value="FBOX"/>
    <property type="match status" value="1"/>
</dbReference>
<dbReference type="PROSITE" id="PS50181">
    <property type="entry name" value="FBOX"/>
    <property type="match status" value="1"/>
</dbReference>
<dbReference type="AlphaFoldDB" id="U4LQQ5"/>
<dbReference type="InterPro" id="IPR036047">
    <property type="entry name" value="F-box-like_dom_sf"/>
</dbReference>
<reference evidence="3 4" key="1">
    <citation type="journal article" date="2013" name="PLoS Genet.">
        <title>The genome and development-dependent transcriptomes of Pyronema confluens: a window into fungal evolution.</title>
        <authorList>
            <person name="Traeger S."/>
            <person name="Altegoer F."/>
            <person name="Freitag M."/>
            <person name="Gabaldon T."/>
            <person name="Kempken F."/>
            <person name="Kumar A."/>
            <person name="Marcet-Houben M."/>
            <person name="Poggeler S."/>
            <person name="Stajich J.E."/>
            <person name="Nowrousian M."/>
        </authorList>
    </citation>
    <scope>NUCLEOTIDE SEQUENCE [LARGE SCALE GENOMIC DNA]</scope>
    <source>
        <strain evidence="4">CBS 100304</strain>
        <tissue evidence="3">Vegetative mycelium</tissue>
    </source>
</reference>
<feature type="compositionally biased region" description="Basic residues" evidence="1">
    <location>
        <begin position="274"/>
        <end position="289"/>
    </location>
</feature>
<keyword evidence="4" id="KW-1185">Reference proteome</keyword>
<feature type="region of interest" description="Disordered" evidence="1">
    <location>
        <begin position="104"/>
        <end position="143"/>
    </location>
</feature>
<dbReference type="Pfam" id="PF12937">
    <property type="entry name" value="F-box-like"/>
    <property type="match status" value="1"/>
</dbReference>
<dbReference type="SUPFAM" id="SSF81383">
    <property type="entry name" value="F-box domain"/>
    <property type="match status" value="1"/>
</dbReference>
<accession>U4LQQ5</accession>
<dbReference type="Gene3D" id="1.20.1280.50">
    <property type="match status" value="1"/>
</dbReference>
<sequence length="549" mass="62971">MDPERPESRQLRVNLPPAPPLTDEDRKLSGFPFPSFLEPVPAQKTPEAGPMMQYQPSPPESQPSQPSPESQQSRPTQQHEICLVNQRAQGAQGVQGVELIHPAQKSQLTSSPSSPASTTFSQRSTTSSDWSTTSSHWSTTSSHWSTTSFHCYISPPGMPPPAPLPAPTRPKAIRGPSHLNYLPIRITNFLESDSGFLNIIETLREQLRQFMELASTDRCLVRNPGITFDIPPTYGDPLRIRRTRRNLASAIRAVQIIQGTRDMIMRRGIKMKKVMQTEKKKKKKKKKKKNTDGQTDWPGVWYAKIRDLEGKKFLKRLEQERKRKSKTSTENLEDISGSEKKKNMAIDLERKEKEEKFLQDFKAGPEKEWKIIMDISSHVGKKKEEISRSVKSARGLTRYEMEKQLLLLKTLQNSLSSIQLNQPKKPTPITSLPSEILLSIVPHLDYPDLISLSRTCHHLRYISLDHVQLKKRFQQAQAVVSNYLKKLLRHDVCISERYIITRRNFQSKAREKELGIMCLNRALMNRMGFNECVAKNVFREPPKMLARYY</sequence>
<proteinExistence type="predicted"/>
<feature type="region of interest" description="Disordered" evidence="1">
    <location>
        <begin position="274"/>
        <end position="295"/>
    </location>
</feature>
<organism evidence="3 4">
    <name type="scientific">Pyronema omphalodes (strain CBS 100304)</name>
    <name type="common">Pyronema confluens</name>
    <dbReference type="NCBI Taxonomy" id="1076935"/>
    <lineage>
        <taxon>Eukaryota</taxon>
        <taxon>Fungi</taxon>
        <taxon>Dikarya</taxon>
        <taxon>Ascomycota</taxon>
        <taxon>Pezizomycotina</taxon>
        <taxon>Pezizomycetes</taxon>
        <taxon>Pezizales</taxon>
        <taxon>Pyronemataceae</taxon>
        <taxon>Pyronema</taxon>
    </lineage>
</organism>
<dbReference type="OrthoDB" id="3219396at2759"/>
<feature type="compositionally biased region" description="Low complexity" evidence="1">
    <location>
        <begin position="62"/>
        <end position="78"/>
    </location>
</feature>
<feature type="region of interest" description="Disordered" evidence="1">
    <location>
        <begin position="1"/>
        <end position="78"/>
    </location>
</feature>
<feature type="compositionally biased region" description="Basic and acidic residues" evidence="1">
    <location>
        <begin position="1"/>
        <end position="10"/>
    </location>
</feature>
<evidence type="ECO:0000313" key="3">
    <source>
        <dbReference type="EMBL" id="CCX31670.1"/>
    </source>
</evidence>
<protein>
    <recommendedName>
        <fullName evidence="2">F-box domain-containing protein</fullName>
    </recommendedName>
</protein>
<dbReference type="EMBL" id="HF935629">
    <property type="protein sequence ID" value="CCX31670.1"/>
    <property type="molecule type" value="Genomic_DNA"/>
</dbReference>
<dbReference type="Proteomes" id="UP000018144">
    <property type="component" value="Unassembled WGS sequence"/>
</dbReference>
<evidence type="ECO:0000256" key="1">
    <source>
        <dbReference type="SAM" id="MobiDB-lite"/>
    </source>
</evidence>
<gene>
    <name evidence="3" type="ORF">PCON_11193</name>
</gene>
<name>U4LQQ5_PYROM</name>
<feature type="domain" description="F-box" evidence="2">
    <location>
        <begin position="426"/>
        <end position="476"/>
    </location>
</feature>
<dbReference type="InterPro" id="IPR001810">
    <property type="entry name" value="F-box_dom"/>
</dbReference>